<gene>
    <name evidence="1" type="ORF">ACFVKH_02770</name>
</gene>
<name>A0ABW6IAM3_9CYAN</name>
<dbReference type="RefSeq" id="WP_377961310.1">
    <property type="nucleotide sequence ID" value="NZ_JBHZOL010000021.1"/>
</dbReference>
<evidence type="ECO:0000313" key="2">
    <source>
        <dbReference type="Proteomes" id="UP001600165"/>
    </source>
</evidence>
<dbReference type="Proteomes" id="UP001600165">
    <property type="component" value="Unassembled WGS sequence"/>
</dbReference>
<evidence type="ECO:0008006" key="3">
    <source>
        <dbReference type="Google" id="ProtNLM"/>
    </source>
</evidence>
<protein>
    <recommendedName>
        <fullName evidence="3">Tetratricopeptide repeat protein</fullName>
    </recommendedName>
</protein>
<organism evidence="1 2">
    <name type="scientific">Almyronema epifaneia S1</name>
    <dbReference type="NCBI Taxonomy" id="2991925"/>
    <lineage>
        <taxon>Bacteria</taxon>
        <taxon>Bacillati</taxon>
        <taxon>Cyanobacteriota</taxon>
        <taxon>Cyanophyceae</taxon>
        <taxon>Nodosilineales</taxon>
        <taxon>Nodosilineaceae</taxon>
        <taxon>Almyronema</taxon>
        <taxon>Almyronema epifaneia</taxon>
    </lineage>
</organism>
<reference evidence="1 2" key="1">
    <citation type="submission" date="2024-10" db="EMBL/GenBank/DDBJ databases">
        <authorList>
            <person name="Ratan Roy A."/>
            <person name="Morales Sandoval P.H."/>
            <person name="De Los Santos Villalobos S."/>
            <person name="Chakraborty S."/>
            <person name="Mukherjee J."/>
        </authorList>
    </citation>
    <scope>NUCLEOTIDE SEQUENCE [LARGE SCALE GENOMIC DNA]</scope>
    <source>
        <strain evidence="1 2">S1</strain>
    </source>
</reference>
<proteinExistence type="predicted"/>
<sequence length="141" mass="15192">MTSAPVTIEATDANQWLIQVEQTLAEDSATGRVVIKQAAPPNAENPPHLALASSRAWLTLGEQFVDKGNFEAAIACAQQGLDALGSDYAAPEVEDDTDMKLLAAEDRIESGHLQDGASVMLQMLETRTELYQELHTATIVQ</sequence>
<accession>A0ABW6IAM3</accession>
<evidence type="ECO:0000313" key="1">
    <source>
        <dbReference type="EMBL" id="MFE4105184.1"/>
    </source>
</evidence>
<comment type="caution">
    <text evidence="1">The sequence shown here is derived from an EMBL/GenBank/DDBJ whole genome shotgun (WGS) entry which is preliminary data.</text>
</comment>
<keyword evidence="2" id="KW-1185">Reference proteome</keyword>
<dbReference type="EMBL" id="JBHZOL010000021">
    <property type="protein sequence ID" value="MFE4105184.1"/>
    <property type="molecule type" value="Genomic_DNA"/>
</dbReference>